<evidence type="ECO:0000313" key="3">
    <source>
        <dbReference type="Proteomes" id="UP001497600"/>
    </source>
</evidence>
<accession>A0ABP0ENE9</accession>
<feature type="compositionally biased region" description="Low complexity" evidence="1">
    <location>
        <begin position="13"/>
        <end position="27"/>
    </location>
</feature>
<dbReference type="EMBL" id="OZ004259">
    <property type="protein sequence ID" value="CAK7919654.1"/>
    <property type="molecule type" value="Genomic_DNA"/>
</dbReference>
<feature type="compositionally biased region" description="Polar residues" evidence="1">
    <location>
        <begin position="143"/>
        <end position="152"/>
    </location>
</feature>
<gene>
    <name evidence="2" type="ORF">CAAN4_G19724</name>
</gene>
<proteinExistence type="predicted"/>
<evidence type="ECO:0000313" key="2">
    <source>
        <dbReference type="EMBL" id="CAK7919654.1"/>
    </source>
</evidence>
<name>A0ABP0ENE9_9ASCO</name>
<dbReference type="Proteomes" id="UP001497600">
    <property type="component" value="Chromosome G"/>
</dbReference>
<feature type="compositionally biased region" description="Low complexity" evidence="1">
    <location>
        <begin position="106"/>
        <end position="120"/>
    </location>
</feature>
<feature type="region of interest" description="Disordered" evidence="1">
    <location>
        <begin position="1"/>
        <end position="57"/>
    </location>
</feature>
<protein>
    <submittedName>
        <fullName evidence="2">Uncharacterized protein</fullName>
    </submittedName>
</protein>
<sequence length="247" mass="26846">MVLLHSPPVQQTSIESQSESNHSSSSSPRKLKRQPSNYSKSSSHLQSLKLQLQSTSSTTSQNMPQLAIFNDFIEVSPKGSAPMNSTYTTVRPPLKPSVAISSVDTISTSSSTNSHSLNSTPVDLPRSTSLPAAPINRRRATYTHPNRSPYGNSSSSSHLRSLSIVSSSSSSSASHVGNPFYKPKKDLSAATISTSTSPQETLFNPDLLSDFSLKRRKLSDSIFDDLPLDDYTDPSYFLNDFISVLDD</sequence>
<feature type="compositionally biased region" description="Low complexity" evidence="1">
    <location>
        <begin position="39"/>
        <end position="57"/>
    </location>
</feature>
<keyword evidence="3" id="KW-1185">Reference proteome</keyword>
<feature type="region of interest" description="Disordered" evidence="1">
    <location>
        <begin position="106"/>
        <end position="157"/>
    </location>
</feature>
<reference evidence="2 3" key="1">
    <citation type="submission" date="2024-01" db="EMBL/GenBank/DDBJ databases">
        <authorList>
            <consortium name="Genoscope - CEA"/>
            <person name="William W."/>
        </authorList>
    </citation>
    <scope>NUCLEOTIDE SEQUENCE [LARGE SCALE GENOMIC DNA]</scope>
    <source>
        <strain evidence="2 3">29B2s-10</strain>
    </source>
</reference>
<organism evidence="2 3">
    <name type="scientific">[Candida] anglica</name>
    <dbReference type="NCBI Taxonomy" id="148631"/>
    <lineage>
        <taxon>Eukaryota</taxon>
        <taxon>Fungi</taxon>
        <taxon>Dikarya</taxon>
        <taxon>Ascomycota</taxon>
        <taxon>Saccharomycotina</taxon>
        <taxon>Pichiomycetes</taxon>
        <taxon>Debaryomycetaceae</taxon>
        <taxon>Kurtzmaniella</taxon>
    </lineage>
</organism>
<evidence type="ECO:0000256" key="1">
    <source>
        <dbReference type="SAM" id="MobiDB-lite"/>
    </source>
</evidence>